<evidence type="ECO:0000256" key="6">
    <source>
        <dbReference type="ARBA" id="ARBA00023136"/>
    </source>
</evidence>
<dbReference type="AlphaFoldDB" id="A0A9P7ZKS9"/>
<dbReference type="GeneID" id="70288469"/>
<dbReference type="FunFam" id="1.20.1250.20:FF:000149">
    <property type="entry name" value="MFS transporter, SP family, general alpha glucoside:H+ symporter"/>
    <property type="match status" value="1"/>
</dbReference>
<dbReference type="InterPro" id="IPR020846">
    <property type="entry name" value="MFS_dom"/>
</dbReference>
<dbReference type="InterPro" id="IPR036259">
    <property type="entry name" value="MFS_trans_sf"/>
</dbReference>
<dbReference type="EMBL" id="MU251256">
    <property type="protein sequence ID" value="KAG9253825.1"/>
    <property type="molecule type" value="Genomic_DNA"/>
</dbReference>
<dbReference type="GO" id="GO:0005351">
    <property type="term" value="F:carbohydrate:proton symporter activity"/>
    <property type="evidence" value="ECO:0007669"/>
    <property type="project" value="TreeGrafter"/>
</dbReference>
<evidence type="ECO:0000256" key="7">
    <source>
        <dbReference type="ARBA" id="ARBA00026248"/>
    </source>
</evidence>
<feature type="transmembrane region" description="Helical" evidence="9">
    <location>
        <begin position="349"/>
        <end position="366"/>
    </location>
</feature>
<feature type="transmembrane region" description="Helical" evidence="9">
    <location>
        <begin position="447"/>
        <end position="464"/>
    </location>
</feature>
<dbReference type="InterPro" id="IPR005829">
    <property type="entry name" value="Sugar_transporter_CS"/>
</dbReference>
<dbReference type="InterPro" id="IPR005828">
    <property type="entry name" value="MFS_sugar_transport-like"/>
</dbReference>
<keyword evidence="6 9" id="KW-0472">Membrane</keyword>
<feature type="transmembrane region" description="Helical" evidence="9">
    <location>
        <begin position="227"/>
        <end position="248"/>
    </location>
</feature>
<evidence type="ECO:0000256" key="1">
    <source>
        <dbReference type="ARBA" id="ARBA00004141"/>
    </source>
</evidence>
<dbReference type="Gene3D" id="1.20.1250.20">
    <property type="entry name" value="MFS general substrate transporter like domains"/>
    <property type="match status" value="1"/>
</dbReference>
<dbReference type="RefSeq" id="XP_046117749.1">
    <property type="nucleotide sequence ID" value="XM_046257566.1"/>
</dbReference>
<dbReference type="PROSITE" id="PS00217">
    <property type="entry name" value="SUGAR_TRANSPORT_2"/>
    <property type="match status" value="1"/>
</dbReference>
<evidence type="ECO:0000256" key="5">
    <source>
        <dbReference type="ARBA" id="ARBA00022989"/>
    </source>
</evidence>
<keyword evidence="4 9" id="KW-0812">Transmembrane</keyword>
<dbReference type="PANTHER" id="PTHR48022">
    <property type="entry name" value="PLASTIDIC GLUCOSE TRANSPORTER 4"/>
    <property type="match status" value="1"/>
</dbReference>
<name>A0A9P7ZKS9_9HYPO</name>
<sequence length="554" mass="61836">MTSIEHDGVRRASMSNGPVVDKATVIEAAAANEAEHQLGILQSFKLYRKACMWSIFLSTAIVMEGFDMTLINNLYAYPPFQRKFGEKQPDGGYQLTAAWQAGLSNGALTGQILGLFINGIIAERYGYRKTIIGALTACVAFIFIIFFSESLPQLLAGEILIGFPWGVFQTLAPTYAAEVCPVHLRAYLTTYVNLCWVMGQFLASAVLKSMLARDDKWGYKIPFALQWIWPIPIAIGVFLAPESPWWLVRKGRLEEAKRSLIRLTDRNSLNNFKPDEVISMMVHTNEMEKEETSGTSYTDLFKGVNLRRTEIVCAAWMVQSWCGASLIGYSTYFYQNAGLATSASFSMSLAQYGIGAIGTIISWFFITKFGRRTLYFGGECIMIVFLLVIACASFAGEDNVPSQWAIGSMLLVFAFTYQSTVGPVCYSIVSEMTSTRLRTKSVVMARNCYNLSNLITNAFTPNMLNPTAWNWGAKTAFFWAGTCFICAIWTYFRLPEPKGRTYAELDILFEQRVSARKFASTVVDRVDEGVTLEKDMAHGQNAVQVEHAGVHTKE</sequence>
<evidence type="ECO:0000256" key="9">
    <source>
        <dbReference type="SAM" id="Phobius"/>
    </source>
</evidence>
<dbReference type="Proteomes" id="UP000887229">
    <property type="component" value="Unassembled WGS sequence"/>
</dbReference>
<feature type="transmembrane region" description="Helical" evidence="9">
    <location>
        <begin position="130"/>
        <end position="148"/>
    </location>
</feature>
<feature type="transmembrane region" description="Helical" evidence="9">
    <location>
        <begin position="476"/>
        <end position="492"/>
    </location>
</feature>
<evidence type="ECO:0000313" key="12">
    <source>
        <dbReference type="Proteomes" id="UP000887229"/>
    </source>
</evidence>
<evidence type="ECO:0000313" key="11">
    <source>
        <dbReference type="EMBL" id="KAG9253825.1"/>
    </source>
</evidence>
<feature type="transmembrane region" description="Helical" evidence="9">
    <location>
        <begin position="402"/>
        <end position="426"/>
    </location>
</feature>
<evidence type="ECO:0000256" key="3">
    <source>
        <dbReference type="ARBA" id="ARBA00022448"/>
    </source>
</evidence>
<keyword evidence="7" id="KW-0462">Maltose metabolism</keyword>
<dbReference type="InterPro" id="IPR050360">
    <property type="entry name" value="MFS_Sugar_Transporters"/>
</dbReference>
<dbReference type="OrthoDB" id="6612291at2759"/>
<dbReference type="GO" id="GO:0000023">
    <property type="term" value="P:maltose metabolic process"/>
    <property type="evidence" value="ECO:0007669"/>
    <property type="project" value="UniProtKB-KW"/>
</dbReference>
<feature type="transmembrane region" description="Helical" evidence="9">
    <location>
        <begin position="311"/>
        <end position="329"/>
    </location>
</feature>
<comment type="caution">
    <text evidence="11">The sequence shown here is derived from an EMBL/GenBank/DDBJ whole genome shotgun (WGS) entry which is preliminary data.</text>
</comment>
<keyword evidence="3 8" id="KW-0813">Transport</keyword>
<gene>
    <name evidence="11" type="ORF">F5Z01DRAFT_130708</name>
</gene>
<feature type="transmembrane region" description="Helical" evidence="9">
    <location>
        <begin position="373"/>
        <end position="396"/>
    </location>
</feature>
<keyword evidence="5 9" id="KW-1133">Transmembrane helix</keyword>
<comment type="subcellular location">
    <subcellularLocation>
        <location evidence="1">Membrane</location>
        <topology evidence="1">Multi-pass membrane protein</topology>
    </subcellularLocation>
</comment>
<comment type="similarity">
    <text evidence="2 8">Belongs to the major facilitator superfamily. Sugar transporter (TC 2.A.1.1) family.</text>
</comment>
<feature type="transmembrane region" description="Helical" evidence="9">
    <location>
        <begin position="50"/>
        <end position="77"/>
    </location>
</feature>
<evidence type="ECO:0000259" key="10">
    <source>
        <dbReference type="PROSITE" id="PS50850"/>
    </source>
</evidence>
<organism evidence="11 12">
    <name type="scientific">Emericellopsis atlantica</name>
    <dbReference type="NCBI Taxonomy" id="2614577"/>
    <lineage>
        <taxon>Eukaryota</taxon>
        <taxon>Fungi</taxon>
        <taxon>Dikarya</taxon>
        <taxon>Ascomycota</taxon>
        <taxon>Pezizomycotina</taxon>
        <taxon>Sordariomycetes</taxon>
        <taxon>Hypocreomycetidae</taxon>
        <taxon>Hypocreales</taxon>
        <taxon>Bionectriaceae</taxon>
        <taxon>Emericellopsis</taxon>
    </lineage>
</organism>
<feature type="transmembrane region" description="Helical" evidence="9">
    <location>
        <begin position="97"/>
        <end position="118"/>
    </location>
</feature>
<feature type="transmembrane region" description="Helical" evidence="9">
    <location>
        <begin position="154"/>
        <end position="176"/>
    </location>
</feature>
<dbReference type="GO" id="GO:0016020">
    <property type="term" value="C:membrane"/>
    <property type="evidence" value="ECO:0007669"/>
    <property type="project" value="UniProtKB-SubCell"/>
</dbReference>
<reference evidence="11" key="1">
    <citation type="journal article" date="2021" name="IMA Fungus">
        <title>Genomic characterization of three marine fungi, including Emericellopsis atlantica sp. nov. with signatures of a generalist lifestyle and marine biomass degradation.</title>
        <authorList>
            <person name="Hagestad O.C."/>
            <person name="Hou L."/>
            <person name="Andersen J.H."/>
            <person name="Hansen E.H."/>
            <person name="Altermark B."/>
            <person name="Li C."/>
            <person name="Kuhnert E."/>
            <person name="Cox R.J."/>
            <person name="Crous P.W."/>
            <person name="Spatafora J.W."/>
            <person name="Lail K."/>
            <person name="Amirebrahimi M."/>
            <person name="Lipzen A."/>
            <person name="Pangilinan J."/>
            <person name="Andreopoulos W."/>
            <person name="Hayes R.D."/>
            <person name="Ng V."/>
            <person name="Grigoriev I.V."/>
            <person name="Jackson S.A."/>
            <person name="Sutton T.D.S."/>
            <person name="Dobson A.D.W."/>
            <person name="Rama T."/>
        </authorList>
    </citation>
    <scope>NUCLEOTIDE SEQUENCE</scope>
    <source>
        <strain evidence="11">TS7</strain>
    </source>
</reference>
<dbReference type="InterPro" id="IPR003663">
    <property type="entry name" value="Sugar/inositol_transpt"/>
</dbReference>
<dbReference type="NCBIfam" id="TIGR00879">
    <property type="entry name" value="SP"/>
    <property type="match status" value="1"/>
</dbReference>
<evidence type="ECO:0000256" key="8">
    <source>
        <dbReference type="RuleBase" id="RU003346"/>
    </source>
</evidence>
<proteinExistence type="inferred from homology"/>
<feature type="domain" description="Major facilitator superfamily (MFS) profile" evidence="10">
    <location>
        <begin position="53"/>
        <end position="498"/>
    </location>
</feature>
<feature type="transmembrane region" description="Helical" evidence="9">
    <location>
        <begin position="188"/>
        <end position="207"/>
    </location>
</feature>
<dbReference type="PANTHER" id="PTHR48022:SF5">
    <property type="entry name" value="ALPHA-GLUCOSIDES PERMEASE MPH2-RELATED"/>
    <property type="match status" value="1"/>
</dbReference>
<evidence type="ECO:0000256" key="4">
    <source>
        <dbReference type="ARBA" id="ARBA00022692"/>
    </source>
</evidence>
<keyword evidence="12" id="KW-1185">Reference proteome</keyword>
<dbReference type="Pfam" id="PF00083">
    <property type="entry name" value="Sugar_tr"/>
    <property type="match status" value="1"/>
</dbReference>
<dbReference type="PROSITE" id="PS50850">
    <property type="entry name" value="MFS"/>
    <property type="match status" value="1"/>
</dbReference>
<protein>
    <submittedName>
        <fullName evidence="11">Raffinose family of oligosaccharides transporter</fullName>
    </submittedName>
</protein>
<evidence type="ECO:0000256" key="2">
    <source>
        <dbReference type="ARBA" id="ARBA00010992"/>
    </source>
</evidence>
<accession>A0A9P7ZKS9</accession>
<dbReference type="SUPFAM" id="SSF103473">
    <property type="entry name" value="MFS general substrate transporter"/>
    <property type="match status" value="1"/>
</dbReference>